<dbReference type="Proteomes" id="UP001162889">
    <property type="component" value="Unassembled WGS sequence"/>
</dbReference>
<sequence length="116" mass="12826">MQQSRAALLDLEELQDIYDDGALRVLLVQVRQHLTTDAASMHTEAASGAFADCTTTIHRLKSMLMFLSGERLRADFEDVEAALLNAPSAIATTLLRLQQQLDRFDAELAEALARLP</sequence>
<dbReference type="EMBL" id="JALJZU010000009">
    <property type="protein sequence ID" value="MCP2010650.1"/>
    <property type="molecule type" value="Genomic_DNA"/>
</dbReference>
<name>A0AA41HAD8_9BURK</name>
<reference evidence="2" key="2">
    <citation type="submission" date="2022-03" db="EMBL/GenBank/DDBJ databases">
        <title>Genome Encyclopedia of Bacteria and Archaea VI: Functional Genomics of Type Strains.</title>
        <authorList>
            <person name="Whitman W."/>
        </authorList>
    </citation>
    <scope>NUCLEOTIDE SEQUENCE</scope>
    <source>
        <strain evidence="2">HSC-15S17</strain>
    </source>
</reference>
<evidence type="ECO:0008006" key="5">
    <source>
        <dbReference type="Google" id="ProtNLM"/>
    </source>
</evidence>
<comment type="caution">
    <text evidence="1">The sequence shown here is derived from an EMBL/GenBank/DDBJ whole genome shotgun (WGS) entry which is preliminary data.</text>
</comment>
<evidence type="ECO:0000313" key="3">
    <source>
        <dbReference type="Proteomes" id="UP001155901"/>
    </source>
</evidence>
<protein>
    <recommendedName>
        <fullName evidence="5">HPt domain-containing protein</fullName>
    </recommendedName>
</protein>
<dbReference type="AlphaFoldDB" id="A0AA41HAD8"/>
<reference evidence="1" key="1">
    <citation type="submission" date="2021-07" db="EMBL/GenBank/DDBJ databases">
        <title>Characterization of violacein-producing bacteria and related species.</title>
        <authorList>
            <person name="Wilson H.S."/>
            <person name="De Leon M.E."/>
        </authorList>
    </citation>
    <scope>NUCLEOTIDE SEQUENCE</scope>
    <source>
        <strain evidence="1">HSC-15S17</strain>
    </source>
</reference>
<evidence type="ECO:0000313" key="4">
    <source>
        <dbReference type="Proteomes" id="UP001162889"/>
    </source>
</evidence>
<dbReference type="Proteomes" id="UP001155901">
    <property type="component" value="Unassembled WGS sequence"/>
</dbReference>
<accession>A0AA41HAD8</accession>
<dbReference type="RefSeq" id="WP_217943216.1">
    <property type="nucleotide sequence ID" value="NZ_JAHTGR010000008.1"/>
</dbReference>
<dbReference type="EMBL" id="JAHTGR010000008">
    <property type="protein sequence ID" value="MBV6322445.1"/>
    <property type="molecule type" value="Genomic_DNA"/>
</dbReference>
<proteinExistence type="predicted"/>
<keyword evidence="4" id="KW-1185">Reference proteome</keyword>
<organism evidence="1 3">
    <name type="scientific">Duganella violaceipulchra</name>
    <dbReference type="NCBI Taxonomy" id="2849652"/>
    <lineage>
        <taxon>Bacteria</taxon>
        <taxon>Pseudomonadati</taxon>
        <taxon>Pseudomonadota</taxon>
        <taxon>Betaproteobacteria</taxon>
        <taxon>Burkholderiales</taxon>
        <taxon>Oxalobacteraceae</taxon>
        <taxon>Telluria group</taxon>
        <taxon>Duganella</taxon>
    </lineage>
</organism>
<evidence type="ECO:0000313" key="1">
    <source>
        <dbReference type="EMBL" id="MBV6322445.1"/>
    </source>
</evidence>
<gene>
    <name evidence="1" type="ORF">KVP70_16000</name>
    <name evidence="2" type="ORF">L1274_004392</name>
</gene>
<evidence type="ECO:0000313" key="2">
    <source>
        <dbReference type="EMBL" id="MCP2010650.1"/>
    </source>
</evidence>